<dbReference type="OrthoDB" id="9787548at2"/>
<keyword evidence="9" id="KW-1185">Reference proteome</keyword>
<feature type="transmembrane region" description="Helical" evidence="7">
    <location>
        <begin position="77"/>
        <end position="98"/>
    </location>
</feature>
<dbReference type="PANTHER" id="PTHR11706">
    <property type="entry name" value="SOLUTE CARRIER PROTEIN FAMILY 11 MEMBER"/>
    <property type="match status" value="1"/>
</dbReference>
<evidence type="ECO:0000256" key="5">
    <source>
        <dbReference type="ARBA" id="ARBA00022989"/>
    </source>
</evidence>
<evidence type="ECO:0000313" key="9">
    <source>
        <dbReference type="Proteomes" id="UP000027037"/>
    </source>
</evidence>
<dbReference type="NCBIfam" id="NF037982">
    <property type="entry name" value="Nramp_1"/>
    <property type="match status" value="1"/>
</dbReference>
<dbReference type="RefSeq" id="WP_034798715.1">
    <property type="nucleotide sequence ID" value="NZ_AWFF01000076.1"/>
</dbReference>
<feature type="transmembrane region" description="Helical" evidence="7">
    <location>
        <begin position="230"/>
        <end position="251"/>
    </location>
</feature>
<dbReference type="GO" id="GO:0005886">
    <property type="term" value="C:plasma membrane"/>
    <property type="evidence" value="ECO:0007669"/>
    <property type="project" value="TreeGrafter"/>
</dbReference>
<dbReference type="InterPro" id="IPR001046">
    <property type="entry name" value="NRAMP_fam"/>
</dbReference>
<dbReference type="AlphaFoldDB" id="A0A062TVE3"/>
<feature type="transmembrane region" description="Helical" evidence="7">
    <location>
        <begin position="277"/>
        <end position="302"/>
    </location>
</feature>
<reference evidence="8 9" key="1">
    <citation type="journal article" date="2014" name="Antonie Van Leeuwenhoek">
        <title>Hyphomonas beringensis sp. nov. and Hyphomonas chukchiensis sp. nov., isolated from surface seawater of the Bering Sea and Chukchi Sea.</title>
        <authorList>
            <person name="Li C."/>
            <person name="Lai Q."/>
            <person name="Li G."/>
            <person name="Dong C."/>
            <person name="Wang J."/>
            <person name="Liao Y."/>
            <person name="Shao Z."/>
        </authorList>
    </citation>
    <scope>NUCLEOTIDE SEQUENCE [LARGE SCALE GENOMIC DNA]</scope>
    <source>
        <strain evidence="8 9">25B14_1</strain>
    </source>
</reference>
<feature type="transmembrane region" description="Helical" evidence="7">
    <location>
        <begin position="185"/>
        <end position="204"/>
    </location>
</feature>
<dbReference type="GO" id="GO:0015086">
    <property type="term" value="F:cadmium ion transmembrane transporter activity"/>
    <property type="evidence" value="ECO:0007669"/>
    <property type="project" value="TreeGrafter"/>
</dbReference>
<evidence type="ECO:0000256" key="1">
    <source>
        <dbReference type="ARBA" id="ARBA00004141"/>
    </source>
</evidence>
<evidence type="ECO:0008006" key="10">
    <source>
        <dbReference type="Google" id="ProtNLM"/>
    </source>
</evidence>
<sequence>MRLKLPIGPGALVAAAFIGPGTVTVCTVAGASFGYALIWTLVFATLATIILQEMSARLGLAAGMGLGAALVHPSNGMVFRSIAILLSVSALAVGNAAYEAGNLAGGALGIQAITGDSETSRYFVVMGLSLLAGLLLYFGKYGHIEKLLIGLVILMSLAFAGSVFITRPDVGDLLAGLKPGIPETGLFTAVALIGTTIVPYNLFLHSSSVREKWPGDTDAAMREARRDTGLSIGLGGLISILVLTTAAASLYGTEQTINSASDMAIAIEPAYGPVARYLVGAGLFAAGLSSSITAPLATAYAMSEIMKWKRNGRGFRLIALAVLLIGTLVALSGIRPVSVIMFAQIANGLLLPVLASFLLILMNRKALLGAHTNSLPANLIGVSVVIICFGLGLRLVLRALNVWP</sequence>
<dbReference type="EMBL" id="AWFF01000076">
    <property type="protein sequence ID" value="KCZ51971.1"/>
    <property type="molecule type" value="Genomic_DNA"/>
</dbReference>
<protein>
    <recommendedName>
        <fullName evidence="10">Manganese transporter</fullName>
    </recommendedName>
</protein>
<organism evidence="8 9">
    <name type="scientific">Hyphomonas beringensis</name>
    <dbReference type="NCBI Taxonomy" id="1280946"/>
    <lineage>
        <taxon>Bacteria</taxon>
        <taxon>Pseudomonadati</taxon>
        <taxon>Pseudomonadota</taxon>
        <taxon>Alphaproteobacteria</taxon>
        <taxon>Hyphomonadales</taxon>
        <taxon>Hyphomonadaceae</taxon>
        <taxon>Hyphomonas</taxon>
    </lineage>
</organism>
<dbReference type="Proteomes" id="UP000027037">
    <property type="component" value="Unassembled WGS sequence"/>
</dbReference>
<feature type="transmembrane region" description="Helical" evidence="7">
    <location>
        <begin position="375"/>
        <end position="397"/>
    </location>
</feature>
<name>A0A062TVE3_9PROT</name>
<feature type="transmembrane region" description="Helical" evidence="7">
    <location>
        <begin position="146"/>
        <end position="165"/>
    </location>
</feature>
<dbReference type="GO" id="GO:0034755">
    <property type="term" value="P:iron ion transmembrane transport"/>
    <property type="evidence" value="ECO:0007669"/>
    <property type="project" value="TreeGrafter"/>
</dbReference>
<dbReference type="PRINTS" id="PR00447">
    <property type="entry name" value="NATRESASSCMP"/>
</dbReference>
<feature type="transmembrane region" description="Helical" evidence="7">
    <location>
        <begin position="340"/>
        <end position="363"/>
    </location>
</feature>
<proteinExistence type="predicted"/>
<evidence type="ECO:0000256" key="2">
    <source>
        <dbReference type="ARBA" id="ARBA00022448"/>
    </source>
</evidence>
<dbReference type="PATRIC" id="fig|1280946.3.peg.3166"/>
<evidence type="ECO:0000256" key="6">
    <source>
        <dbReference type="ARBA" id="ARBA00023136"/>
    </source>
</evidence>
<evidence type="ECO:0000256" key="7">
    <source>
        <dbReference type="SAM" id="Phobius"/>
    </source>
</evidence>
<dbReference type="GO" id="GO:0005384">
    <property type="term" value="F:manganese ion transmembrane transporter activity"/>
    <property type="evidence" value="ECO:0007669"/>
    <property type="project" value="TreeGrafter"/>
</dbReference>
<dbReference type="PANTHER" id="PTHR11706:SF33">
    <property type="entry name" value="NATURAL RESISTANCE-ASSOCIATED MACROPHAGE PROTEIN 2"/>
    <property type="match status" value="1"/>
</dbReference>
<feature type="transmembrane region" description="Helical" evidence="7">
    <location>
        <begin position="122"/>
        <end position="139"/>
    </location>
</feature>
<evidence type="ECO:0000256" key="3">
    <source>
        <dbReference type="ARBA" id="ARBA00022692"/>
    </source>
</evidence>
<comment type="subcellular location">
    <subcellularLocation>
        <location evidence="1">Membrane</location>
        <topology evidence="1">Multi-pass membrane protein</topology>
    </subcellularLocation>
</comment>
<evidence type="ECO:0000313" key="8">
    <source>
        <dbReference type="EMBL" id="KCZ51971.1"/>
    </source>
</evidence>
<dbReference type="GO" id="GO:0015293">
    <property type="term" value="F:symporter activity"/>
    <property type="evidence" value="ECO:0007669"/>
    <property type="project" value="UniProtKB-KW"/>
</dbReference>
<dbReference type="STRING" id="1280946.HY29_05385"/>
<keyword evidence="3 7" id="KW-0812">Transmembrane</keyword>
<keyword evidence="4" id="KW-0769">Symport</keyword>
<comment type="caution">
    <text evidence="8">The sequence shown here is derived from an EMBL/GenBank/DDBJ whole genome shotgun (WGS) entry which is preliminary data.</text>
</comment>
<dbReference type="Pfam" id="PF01566">
    <property type="entry name" value="Nramp"/>
    <property type="match status" value="1"/>
</dbReference>
<accession>A0A062TVE3</accession>
<dbReference type="eggNOG" id="COG1914">
    <property type="taxonomic scope" value="Bacteria"/>
</dbReference>
<feature type="transmembrane region" description="Helical" evidence="7">
    <location>
        <begin position="12"/>
        <end position="31"/>
    </location>
</feature>
<feature type="transmembrane region" description="Helical" evidence="7">
    <location>
        <begin position="37"/>
        <end position="56"/>
    </location>
</feature>
<evidence type="ECO:0000256" key="4">
    <source>
        <dbReference type="ARBA" id="ARBA00022847"/>
    </source>
</evidence>
<gene>
    <name evidence="8" type="ORF">HY29_05385</name>
</gene>
<keyword evidence="6 7" id="KW-0472">Membrane</keyword>
<keyword evidence="5 7" id="KW-1133">Transmembrane helix</keyword>
<feature type="transmembrane region" description="Helical" evidence="7">
    <location>
        <begin position="314"/>
        <end position="334"/>
    </location>
</feature>
<keyword evidence="2" id="KW-0813">Transport</keyword>